<proteinExistence type="inferred from homology"/>
<dbReference type="Pfam" id="PF01030">
    <property type="entry name" value="Recep_L_domain"/>
    <property type="match status" value="2"/>
</dbReference>
<evidence type="ECO:0000313" key="26">
    <source>
        <dbReference type="Ensembl" id="ENSACUP00000004536.1"/>
    </source>
</evidence>
<comment type="catalytic activity">
    <reaction evidence="19">
        <text>L-tyrosyl-[protein] + ATP = O-phospho-L-tyrosyl-[protein] + ADP + H(+)</text>
        <dbReference type="Rhea" id="RHEA:10596"/>
        <dbReference type="Rhea" id="RHEA-COMP:10136"/>
        <dbReference type="Rhea" id="RHEA-COMP:20101"/>
        <dbReference type="ChEBI" id="CHEBI:15378"/>
        <dbReference type="ChEBI" id="CHEBI:30616"/>
        <dbReference type="ChEBI" id="CHEBI:46858"/>
        <dbReference type="ChEBI" id="CHEBI:61978"/>
        <dbReference type="ChEBI" id="CHEBI:456216"/>
        <dbReference type="EC" id="2.7.10.1"/>
    </reaction>
</comment>
<dbReference type="SMART" id="SM00219">
    <property type="entry name" value="TyrKc"/>
    <property type="match status" value="1"/>
</dbReference>
<keyword evidence="17" id="KW-0325">Glycoprotein</keyword>
<dbReference type="Gene3D" id="2.10.220.10">
    <property type="entry name" value="Hormone Receptor, Insulin-like Growth Factor Receptor 1, Chain A, domain 2"/>
    <property type="match status" value="3"/>
</dbReference>
<evidence type="ECO:0000256" key="14">
    <source>
        <dbReference type="ARBA" id="ARBA00023136"/>
    </source>
</evidence>
<evidence type="ECO:0000256" key="23">
    <source>
        <dbReference type="PROSITE-ProRule" id="PRU10141"/>
    </source>
</evidence>
<comment type="similarity">
    <text evidence="20">Belongs to the protein kinase superfamily. Tyr protein kinase family. EGF receptor subfamily.</text>
</comment>
<reference evidence="26" key="1">
    <citation type="submission" date="2025-08" db="UniProtKB">
        <authorList>
            <consortium name="Ensembl"/>
        </authorList>
    </citation>
    <scope>IDENTIFICATION</scope>
</reference>
<dbReference type="GO" id="GO:0005006">
    <property type="term" value="F:epidermal growth factor receptor activity"/>
    <property type="evidence" value="ECO:0007669"/>
    <property type="project" value="TreeGrafter"/>
</dbReference>
<dbReference type="InterPro" id="IPR000719">
    <property type="entry name" value="Prot_kinase_dom"/>
</dbReference>
<dbReference type="PIRSF" id="PIRSF000619">
    <property type="entry name" value="TyrPK_EGF-R"/>
    <property type="match status" value="1"/>
</dbReference>
<keyword evidence="14 20" id="KW-0472">Membrane</keyword>
<dbReference type="GO" id="GO:0048408">
    <property type="term" value="F:epidermal growth factor binding"/>
    <property type="evidence" value="ECO:0007669"/>
    <property type="project" value="TreeGrafter"/>
</dbReference>
<keyword evidence="16 20" id="KW-0675">Receptor</keyword>
<evidence type="ECO:0000256" key="22">
    <source>
        <dbReference type="PIRSR" id="PIRSR000619-2"/>
    </source>
</evidence>
<reference evidence="26" key="2">
    <citation type="submission" date="2025-09" db="UniProtKB">
        <authorList>
            <consortium name="Ensembl"/>
        </authorList>
    </citation>
    <scope>IDENTIFICATION</scope>
</reference>
<dbReference type="SUPFAM" id="SSF52058">
    <property type="entry name" value="L domain-like"/>
    <property type="match status" value="2"/>
</dbReference>
<evidence type="ECO:0000256" key="16">
    <source>
        <dbReference type="ARBA" id="ARBA00023170"/>
    </source>
</evidence>
<feature type="binding site" evidence="22">
    <location>
        <begin position="576"/>
        <end position="584"/>
    </location>
    <ligand>
        <name>ATP</name>
        <dbReference type="ChEBI" id="CHEBI:30616"/>
    </ligand>
</feature>
<evidence type="ECO:0000256" key="1">
    <source>
        <dbReference type="ARBA" id="ARBA00004123"/>
    </source>
</evidence>
<dbReference type="InterPro" id="IPR000494">
    <property type="entry name" value="Rcpt_L-dom"/>
</dbReference>
<dbReference type="FunFam" id="2.10.220.10:FF:000002">
    <property type="entry name" value="Receptor protein-tyrosine kinase"/>
    <property type="match status" value="1"/>
</dbReference>
<dbReference type="SMART" id="SM00261">
    <property type="entry name" value="FU"/>
    <property type="match status" value="4"/>
</dbReference>
<evidence type="ECO:0000313" key="27">
    <source>
        <dbReference type="Proteomes" id="UP000472269"/>
    </source>
</evidence>
<evidence type="ECO:0000256" key="7">
    <source>
        <dbReference type="ARBA" id="ARBA00022692"/>
    </source>
</evidence>
<keyword evidence="4" id="KW-1003">Cell membrane</keyword>
<dbReference type="GO" id="GO:0005524">
    <property type="term" value="F:ATP binding"/>
    <property type="evidence" value="ECO:0007669"/>
    <property type="project" value="UniProtKB-UniRule"/>
</dbReference>
<dbReference type="PANTHER" id="PTHR24416:SF91">
    <property type="entry name" value="EPIDERMAL GROWTH FACTOR RECEPTOR"/>
    <property type="match status" value="1"/>
</dbReference>
<keyword evidence="8" id="KW-0677">Repeat</keyword>
<keyword evidence="12" id="KW-0832">Ubl conjugation</keyword>
<evidence type="ECO:0000256" key="17">
    <source>
        <dbReference type="ARBA" id="ARBA00023180"/>
    </source>
</evidence>
<dbReference type="InterPro" id="IPR008266">
    <property type="entry name" value="Tyr_kinase_AS"/>
</dbReference>
<dbReference type="InterPro" id="IPR032778">
    <property type="entry name" value="GF_recep_IV"/>
</dbReference>
<protein>
    <recommendedName>
        <fullName evidence="3 20">Receptor protein-tyrosine kinase</fullName>
        <ecNumber evidence="3 20">2.7.10.1</ecNumber>
    </recommendedName>
</protein>
<keyword evidence="15 20" id="KW-0829">Tyrosine-protein kinase</keyword>
<dbReference type="InterPro" id="IPR006212">
    <property type="entry name" value="Furin_repeat"/>
</dbReference>
<evidence type="ECO:0000256" key="20">
    <source>
        <dbReference type="PIRNR" id="PIRNR000619"/>
    </source>
</evidence>
<dbReference type="FunFam" id="3.30.200.20:FF:000044">
    <property type="entry name" value="Receptor protein-tyrosine kinase"/>
    <property type="match status" value="1"/>
</dbReference>
<dbReference type="InterPro" id="IPR020635">
    <property type="entry name" value="Tyr_kinase_cat_dom"/>
</dbReference>
<evidence type="ECO:0000256" key="3">
    <source>
        <dbReference type="ARBA" id="ARBA00011902"/>
    </source>
</evidence>
<dbReference type="Pfam" id="PF07714">
    <property type="entry name" value="PK_Tyr_Ser-Thr"/>
    <property type="match status" value="1"/>
</dbReference>
<dbReference type="GO" id="GO:0043066">
    <property type="term" value="P:negative regulation of apoptotic process"/>
    <property type="evidence" value="ECO:0007669"/>
    <property type="project" value="TreeGrafter"/>
</dbReference>
<dbReference type="Ensembl" id="ENSACUT00000004839.1">
    <property type="protein sequence ID" value="ENSACUP00000004536.1"/>
    <property type="gene ID" value="ENSACUG00000002263.1"/>
</dbReference>
<evidence type="ECO:0000256" key="12">
    <source>
        <dbReference type="ARBA" id="ARBA00022843"/>
    </source>
</evidence>
<dbReference type="GO" id="GO:0009966">
    <property type="term" value="P:regulation of signal transduction"/>
    <property type="evidence" value="ECO:0007669"/>
    <property type="project" value="UniProtKB-ARBA"/>
</dbReference>
<evidence type="ECO:0000259" key="25">
    <source>
        <dbReference type="PROSITE" id="PS50011"/>
    </source>
</evidence>
<dbReference type="GO" id="GO:0022008">
    <property type="term" value="P:neurogenesis"/>
    <property type="evidence" value="ECO:0007669"/>
    <property type="project" value="TreeGrafter"/>
</dbReference>
<dbReference type="Pfam" id="PF00757">
    <property type="entry name" value="Furin-like"/>
    <property type="match status" value="1"/>
</dbReference>
<evidence type="ECO:0000256" key="10">
    <source>
        <dbReference type="ARBA" id="ARBA00022777"/>
    </source>
</evidence>
<feature type="domain" description="Protein kinase" evidence="25">
    <location>
        <begin position="570"/>
        <end position="837"/>
    </location>
</feature>
<evidence type="ECO:0000256" key="15">
    <source>
        <dbReference type="ARBA" id="ARBA00023137"/>
    </source>
</evidence>
<sequence length="1072" mass="119918">DHFTSLQRMYNNCEVVLSNLEITYVEHNRDLSFLKTIQEVAGYVLIALNMVDVIPLENLQIIRGNVLYDNSYALAVLSNYHMNKTQGLRELPMKRLSGPKCHPNCTEDHCWGPGEQNCQTLTKVICAQQCSGRCRGKVPSDCCHNQCAAGCTGPRESDCLACRKFRDDATCKDTCPPLVLYNPTTYQMDVNPDGKYSFGATCVRECPHNYVVTDHGSCVRSCNTDTYEVEENGVRKCKKCDGLCSKVCNGIGIGELKGILSINATNIDSFKNCTKINGDVSILPVAFLGDAFTKTLPLDPKKLDVFKTVKEISGFLLIQAWPDNATDLYAFENLEIIRGRTKQHGQYSLAVVNLKIQSLGLRSLKEISDGDVAIMKNKNLCYADTMDWRSLFATQSQKTKIIQNRNKNECAAARHVCDPLCSDVGCWGPGPFHCFSCRFFDRQKECVKQCNILQGEPREFEKDSKCLPCHPECLVQNSTAYNATCTGPGPDNCVKCAHFIDGPHCVKSCPAGVLGENDTLVWKYADGNAVLKPWRTLRRLLQERELVEPLTPSGEAPNQAHLRILKETEFKKVKVLGSGAFGTVYKGLWIPEGEKVKIPVAIKELREATSPKANKEILDEAYVMASVDNPHVCRLLGICLTSTVQLITQLMPYGCLLDYIREHKDNIGSQYLLNWCVQIAKGMNYLEERRLVHRDLAARNVLVKTPQHVKITDFGLAKLLGADEKEYHAEGGKVPIKWMALESILHRIYTHQSDVWSYGVTVWELMTFGSKPYDGIPASEISSVLEKGERLPQPPICTIDVYMIMVKCWMIDADSRPKFRELIAEFSKMARDPPRYLVIQGDDRMHLPSPTDSKFYRTLMEEEDMEDIVDADEYLVPHQGFFNSPSTSRTPLLSSLSATSNNSATTCIDRNGQGHPVREDSFVQRYSSDPTGTFLEDSIDDGFLPAPEYVNQLAPKKASASAVQNPIYNNFSLTANSKVPTDSSYQNSHSTAVDNPEYLNTNQSPLTKTVFESSPYWIQAGNHQINLDNPDYQQDFLPKETKPNGLLKVPAAENPEYLRVAAPKSEYIEASA</sequence>
<dbReference type="PROSITE" id="PS00107">
    <property type="entry name" value="PROTEIN_KINASE_ATP"/>
    <property type="match status" value="1"/>
</dbReference>
<dbReference type="SUPFAM" id="SSF56112">
    <property type="entry name" value="Protein kinase-like (PK-like)"/>
    <property type="match status" value="1"/>
</dbReference>
<dbReference type="AlphaFoldDB" id="A0A663LY94"/>
<dbReference type="InterPro" id="IPR050122">
    <property type="entry name" value="RTK"/>
</dbReference>
<feature type="binding site" evidence="22 23">
    <location>
        <position position="603"/>
    </location>
    <ligand>
        <name>ATP</name>
        <dbReference type="ChEBI" id="CHEBI:30616"/>
    </ligand>
</feature>
<evidence type="ECO:0000256" key="2">
    <source>
        <dbReference type="ARBA" id="ARBA00004251"/>
    </source>
</evidence>
<feature type="region of interest" description="Disordered" evidence="24">
    <location>
        <begin position="980"/>
        <end position="1000"/>
    </location>
</feature>
<dbReference type="Gene3D" id="1.10.510.10">
    <property type="entry name" value="Transferase(Phosphotransferase) domain 1"/>
    <property type="match status" value="1"/>
</dbReference>
<accession>A0A663LY94</accession>
<keyword evidence="11 20" id="KW-0067">ATP-binding</keyword>
<dbReference type="CDD" id="cd00064">
    <property type="entry name" value="FU"/>
    <property type="match status" value="3"/>
</dbReference>
<dbReference type="GO" id="GO:0005634">
    <property type="term" value="C:nucleus"/>
    <property type="evidence" value="ECO:0007669"/>
    <property type="project" value="UniProtKB-SubCell"/>
</dbReference>
<dbReference type="Proteomes" id="UP000472269">
    <property type="component" value="Unplaced"/>
</dbReference>
<dbReference type="InterPro" id="IPR001245">
    <property type="entry name" value="Ser-Thr/Tyr_kinase_cat_dom"/>
</dbReference>
<evidence type="ECO:0000256" key="13">
    <source>
        <dbReference type="ARBA" id="ARBA00022989"/>
    </source>
</evidence>
<evidence type="ECO:0000256" key="21">
    <source>
        <dbReference type="PIRSR" id="PIRSR000619-1"/>
    </source>
</evidence>
<dbReference type="InterPro" id="IPR017441">
    <property type="entry name" value="Protein_kinase_ATP_BS"/>
</dbReference>
<evidence type="ECO:0000256" key="8">
    <source>
        <dbReference type="ARBA" id="ARBA00022737"/>
    </source>
</evidence>
<dbReference type="GO" id="GO:0043235">
    <property type="term" value="C:receptor complex"/>
    <property type="evidence" value="ECO:0007669"/>
    <property type="project" value="TreeGrafter"/>
</dbReference>
<dbReference type="PROSITE" id="PS00109">
    <property type="entry name" value="PROTEIN_KINASE_TYR"/>
    <property type="match status" value="1"/>
</dbReference>
<dbReference type="PROSITE" id="PS50011">
    <property type="entry name" value="PROTEIN_KINASE_DOM"/>
    <property type="match status" value="1"/>
</dbReference>
<dbReference type="InterPro" id="IPR011009">
    <property type="entry name" value="Kinase-like_dom_sf"/>
</dbReference>
<keyword evidence="18" id="KW-0539">Nucleus</keyword>
<dbReference type="PANTHER" id="PTHR24416">
    <property type="entry name" value="TYROSINE-PROTEIN KINASE RECEPTOR"/>
    <property type="match status" value="1"/>
</dbReference>
<dbReference type="Gene3D" id="3.80.20.20">
    <property type="entry name" value="Receptor L-domain"/>
    <property type="match status" value="2"/>
</dbReference>
<dbReference type="FunFam" id="2.10.220.10:FF:000001">
    <property type="entry name" value="Receptor protein-tyrosine kinase"/>
    <property type="match status" value="1"/>
</dbReference>
<dbReference type="Gene3D" id="3.30.200.20">
    <property type="entry name" value="Phosphorylase Kinase, domain 1"/>
    <property type="match status" value="1"/>
</dbReference>
<dbReference type="FunFam" id="3.80.20.20:FF:000005">
    <property type="entry name" value="Receptor protein-tyrosine kinase"/>
    <property type="match status" value="1"/>
</dbReference>
<dbReference type="Pfam" id="PF14843">
    <property type="entry name" value="GF_recep_IV"/>
    <property type="match status" value="1"/>
</dbReference>
<evidence type="ECO:0000256" key="9">
    <source>
        <dbReference type="ARBA" id="ARBA00022741"/>
    </source>
</evidence>
<feature type="active site" description="Proton acceptor" evidence="21">
    <location>
        <position position="695"/>
    </location>
</feature>
<keyword evidence="27" id="KW-1185">Reference proteome</keyword>
<keyword evidence="7" id="KW-0812">Transmembrane</keyword>
<dbReference type="GO" id="GO:0009925">
    <property type="term" value="C:basal plasma membrane"/>
    <property type="evidence" value="ECO:0007669"/>
    <property type="project" value="TreeGrafter"/>
</dbReference>
<dbReference type="InterPro" id="IPR006211">
    <property type="entry name" value="Furin-like_Cys-rich_dom"/>
</dbReference>
<dbReference type="GO" id="GO:0050679">
    <property type="term" value="P:positive regulation of epithelial cell proliferation"/>
    <property type="evidence" value="ECO:0007669"/>
    <property type="project" value="TreeGrafter"/>
</dbReference>
<dbReference type="InterPro" id="IPR036941">
    <property type="entry name" value="Rcpt_L-dom_sf"/>
</dbReference>
<dbReference type="InterPro" id="IPR009030">
    <property type="entry name" value="Growth_fac_rcpt_cys_sf"/>
</dbReference>
<name>A0A663LY94_ATHCN</name>
<dbReference type="CDD" id="cd05108">
    <property type="entry name" value="PTKc_EGFR"/>
    <property type="match status" value="1"/>
</dbReference>
<evidence type="ECO:0000256" key="6">
    <source>
        <dbReference type="ARBA" id="ARBA00022679"/>
    </source>
</evidence>
<evidence type="ECO:0000256" key="24">
    <source>
        <dbReference type="SAM" id="MobiDB-lite"/>
    </source>
</evidence>
<keyword evidence="9 20" id="KW-0547">Nucleotide-binding</keyword>
<dbReference type="EC" id="2.7.10.1" evidence="3 20"/>
<keyword evidence="6 20" id="KW-0808">Transferase</keyword>
<comment type="subcellular location">
    <subcellularLocation>
        <location evidence="2">Cell membrane</location>
        <topology evidence="2">Single-pass type I membrane protein</topology>
    </subcellularLocation>
    <subcellularLocation>
        <location evidence="1">Nucleus</location>
    </subcellularLocation>
</comment>
<dbReference type="SUPFAM" id="SSF57184">
    <property type="entry name" value="Growth factor receptor domain"/>
    <property type="match status" value="2"/>
</dbReference>
<keyword evidence="10 20" id="KW-0418">Kinase</keyword>
<keyword evidence="5" id="KW-0597">Phosphoprotein</keyword>
<dbReference type="PRINTS" id="PR00109">
    <property type="entry name" value="TYRKINASE"/>
</dbReference>
<evidence type="ECO:0000256" key="5">
    <source>
        <dbReference type="ARBA" id="ARBA00022553"/>
    </source>
</evidence>
<keyword evidence="13" id="KW-1133">Transmembrane helix</keyword>
<evidence type="ECO:0000256" key="18">
    <source>
        <dbReference type="ARBA" id="ARBA00023242"/>
    </source>
</evidence>
<dbReference type="FunFam" id="1.10.510.10:FF:000027">
    <property type="entry name" value="Receptor protein-tyrosine kinase"/>
    <property type="match status" value="1"/>
</dbReference>
<organism evidence="26 27">
    <name type="scientific">Athene cunicularia</name>
    <name type="common">Burrowing owl</name>
    <name type="synonym">Speotyto cunicularia</name>
    <dbReference type="NCBI Taxonomy" id="194338"/>
    <lineage>
        <taxon>Eukaryota</taxon>
        <taxon>Metazoa</taxon>
        <taxon>Chordata</taxon>
        <taxon>Craniata</taxon>
        <taxon>Vertebrata</taxon>
        <taxon>Euteleostomi</taxon>
        <taxon>Archelosauria</taxon>
        <taxon>Archosauria</taxon>
        <taxon>Dinosauria</taxon>
        <taxon>Saurischia</taxon>
        <taxon>Theropoda</taxon>
        <taxon>Coelurosauria</taxon>
        <taxon>Aves</taxon>
        <taxon>Neognathae</taxon>
        <taxon>Neoaves</taxon>
        <taxon>Telluraves</taxon>
        <taxon>Strigiformes</taxon>
        <taxon>Strigidae</taxon>
        <taxon>Athene</taxon>
    </lineage>
</organism>
<dbReference type="InterPro" id="IPR016245">
    <property type="entry name" value="Tyr_kinase_EGF/ERB/XmrK_rcpt"/>
</dbReference>
<evidence type="ECO:0000256" key="11">
    <source>
        <dbReference type="ARBA" id="ARBA00022840"/>
    </source>
</evidence>
<evidence type="ECO:0000256" key="4">
    <source>
        <dbReference type="ARBA" id="ARBA00022475"/>
    </source>
</evidence>
<evidence type="ECO:0000256" key="19">
    <source>
        <dbReference type="ARBA" id="ARBA00051243"/>
    </source>
</evidence>
<gene>
    <name evidence="26" type="primary">EGFR</name>
</gene>